<dbReference type="FunFam" id="3.40.50.300:FF:000076">
    <property type="entry name" value="Replicative DNA helicase"/>
    <property type="match status" value="1"/>
</dbReference>
<dbReference type="CDD" id="cd00984">
    <property type="entry name" value="DnaB_C"/>
    <property type="match status" value="1"/>
</dbReference>
<reference evidence="14 15" key="1">
    <citation type="submission" date="2018-03" db="EMBL/GenBank/DDBJ databases">
        <title>The draft genome of Zobellella taiwanensis JCM 13381.</title>
        <authorList>
            <person name="Liu L."/>
            <person name="Li L."/>
            <person name="Wang T."/>
            <person name="Zhang X."/>
            <person name="Liang L."/>
        </authorList>
    </citation>
    <scope>NUCLEOTIDE SEQUENCE [LARGE SCALE GENOMIC DNA]</scope>
    <source>
        <strain evidence="14 15">JCM 13381</strain>
    </source>
</reference>
<dbReference type="InterPro" id="IPR007692">
    <property type="entry name" value="DNA_helicase_DnaB"/>
</dbReference>
<evidence type="ECO:0000256" key="11">
    <source>
        <dbReference type="NCBIfam" id="TIGR00665"/>
    </source>
</evidence>
<dbReference type="GO" id="GO:0003677">
    <property type="term" value="F:DNA binding"/>
    <property type="evidence" value="ECO:0007669"/>
    <property type="project" value="UniProtKB-UniRule"/>
</dbReference>
<dbReference type="GO" id="GO:1990077">
    <property type="term" value="C:primosome complex"/>
    <property type="evidence" value="ECO:0007669"/>
    <property type="project" value="UniProtKB-UniRule"/>
</dbReference>
<dbReference type="Proteomes" id="UP000242181">
    <property type="component" value="Unassembled WGS sequence"/>
</dbReference>
<organism evidence="14 15">
    <name type="scientific">Zobellella taiwanensis</name>
    <dbReference type="NCBI Taxonomy" id="347535"/>
    <lineage>
        <taxon>Bacteria</taxon>
        <taxon>Pseudomonadati</taxon>
        <taxon>Pseudomonadota</taxon>
        <taxon>Gammaproteobacteria</taxon>
        <taxon>Aeromonadales</taxon>
        <taxon>Aeromonadaceae</taxon>
        <taxon>Zobellella</taxon>
    </lineage>
</organism>
<dbReference type="InterPro" id="IPR007693">
    <property type="entry name" value="DNA_helicase_DnaB-like_N"/>
</dbReference>
<dbReference type="NCBIfam" id="TIGR00665">
    <property type="entry name" value="DnaB"/>
    <property type="match status" value="1"/>
</dbReference>
<dbReference type="Gene3D" id="1.10.860.10">
    <property type="entry name" value="DNAb Helicase, Chain A"/>
    <property type="match status" value="1"/>
</dbReference>
<keyword evidence="7 12" id="KW-0067">ATP-binding</keyword>
<keyword evidence="8 12" id="KW-0238">DNA-binding</keyword>
<keyword evidence="4 12" id="KW-0547">Nucleotide-binding</keyword>
<evidence type="ECO:0000256" key="2">
    <source>
        <dbReference type="ARBA" id="ARBA00022515"/>
    </source>
</evidence>
<dbReference type="InterPro" id="IPR003593">
    <property type="entry name" value="AAA+_ATPase"/>
</dbReference>
<evidence type="ECO:0000256" key="3">
    <source>
        <dbReference type="ARBA" id="ARBA00022705"/>
    </source>
</evidence>
<dbReference type="EC" id="5.6.2.3" evidence="11 12"/>
<dbReference type="GO" id="GO:0043139">
    <property type="term" value="F:5'-3' DNA helicase activity"/>
    <property type="evidence" value="ECO:0007669"/>
    <property type="project" value="UniProtKB-EC"/>
</dbReference>
<keyword evidence="6 12" id="KW-0347">Helicase</keyword>
<feature type="domain" description="SF4 helicase" evidence="13">
    <location>
        <begin position="192"/>
        <end position="459"/>
    </location>
</feature>
<sequence length="464" mass="51557">MTEKTAAKTDKAVAQLKMPPHSFEAEQSVLGGLLLDNNAWDRVAEKVSEPDFYSRPHRLIFQAMQRLSQAGNPIDLITVQEELERHEALETVGGFSYLVEIAKNTPSAANIGAYADIVRERAVVREMISVANEIAEAGFDPQGRSSADLLDLAETKVFKIAESRTSANDGPQPLRVLLEKTIDRIEDLFKNPHQGITGVSTGYTDLDKKTAGLQSSDLIIVAARPSMGKTTFAMNLCEHAALTNDKPVLIFSLEMPSEQIIMRMLASLGRIDQTRIRTGQLDDEDWARLSSTMGMLLEKGQLYIDDSSGLTPTEVRSRARRVAREHGGISMIMVDYLQLMTVPSLSDNRTLEIAEISRSLKALAKELQVPVVALSQLNRSLEQRADKRPVNSDLRESGSIEQDADLIMFIYRDEVYHDDSPDKGIAEIIIGKQRNGPIGKVRLTFQGQFSRFDNYAGPDFDDDY</sequence>
<comment type="similarity">
    <text evidence="1 12">Belongs to the helicase family. DnaB subfamily.</text>
</comment>
<dbReference type="Pfam" id="PF00772">
    <property type="entry name" value="DnaB"/>
    <property type="match status" value="1"/>
</dbReference>
<dbReference type="InterPro" id="IPR007694">
    <property type="entry name" value="DNA_helicase_DnaB-like_C"/>
</dbReference>
<comment type="catalytic activity">
    <reaction evidence="10 12">
        <text>ATP + H2O = ADP + phosphate + H(+)</text>
        <dbReference type="Rhea" id="RHEA:13065"/>
        <dbReference type="ChEBI" id="CHEBI:15377"/>
        <dbReference type="ChEBI" id="CHEBI:15378"/>
        <dbReference type="ChEBI" id="CHEBI:30616"/>
        <dbReference type="ChEBI" id="CHEBI:43474"/>
        <dbReference type="ChEBI" id="CHEBI:456216"/>
        <dbReference type="EC" id="5.6.2.3"/>
    </reaction>
</comment>
<dbReference type="EMBL" id="PXYH01000006">
    <property type="protein sequence ID" value="PSJ44987.1"/>
    <property type="molecule type" value="Genomic_DNA"/>
</dbReference>
<evidence type="ECO:0000313" key="15">
    <source>
        <dbReference type="Proteomes" id="UP000242181"/>
    </source>
</evidence>
<proteinExistence type="inferred from homology"/>
<evidence type="ECO:0000313" key="14">
    <source>
        <dbReference type="EMBL" id="PSJ44987.1"/>
    </source>
</evidence>
<dbReference type="GO" id="GO:0042802">
    <property type="term" value="F:identical protein binding"/>
    <property type="evidence" value="ECO:0007669"/>
    <property type="project" value="UniProtKB-ARBA"/>
</dbReference>
<comment type="caution">
    <text evidence="14">The sequence shown here is derived from an EMBL/GenBank/DDBJ whole genome shotgun (WGS) entry which is preliminary data.</text>
</comment>
<comment type="function">
    <text evidence="12">The main replicative DNA helicase, it participates in initiation and elongation during chromosome replication. Travels ahead of the DNA replisome, separating dsDNA into templates for DNA synthesis. A processive ATP-dependent 5'-3' DNA helicase it has DNA-dependent ATPase activity.</text>
</comment>
<dbReference type="SUPFAM" id="SSF48024">
    <property type="entry name" value="N-terminal domain of DnaB helicase"/>
    <property type="match status" value="1"/>
</dbReference>
<dbReference type="OrthoDB" id="9773982at2"/>
<evidence type="ECO:0000259" key="13">
    <source>
        <dbReference type="PROSITE" id="PS51199"/>
    </source>
</evidence>
<dbReference type="InterPro" id="IPR036185">
    <property type="entry name" value="DNA_heli_DnaB-like_N_sf"/>
</dbReference>
<dbReference type="GO" id="GO:0005524">
    <property type="term" value="F:ATP binding"/>
    <property type="evidence" value="ECO:0007669"/>
    <property type="project" value="UniProtKB-UniRule"/>
</dbReference>
<dbReference type="PROSITE" id="PS51199">
    <property type="entry name" value="SF4_HELICASE"/>
    <property type="match status" value="1"/>
</dbReference>
<keyword evidence="9" id="KW-0413">Isomerase</keyword>
<protein>
    <recommendedName>
        <fullName evidence="11 12">Replicative DNA helicase</fullName>
        <ecNumber evidence="11 12">5.6.2.3</ecNumber>
    </recommendedName>
</protein>
<accession>A0A2P7R445</accession>
<evidence type="ECO:0000256" key="10">
    <source>
        <dbReference type="ARBA" id="ARBA00048954"/>
    </source>
</evidence>
<dbReference type="Gene3D" id="3.40.50.300">
    <property type="entry name" value="P-loop containing nucleotide triphosphate hydrolases"/>
    <property type="match status" value="1"/>
</dbReference>
<dbReference type="RefSeq" id="WP_106452784.1">
    <property type="nucleotide sequence ID" value="NZ_PXYH01000006.1"/>
</dbReference>
<evidence type="ECO:0000256" key="1">
    <source>
        <dbReference type="ARBA" id="ARBA00008428"/>
    </source>
</evidence>
<dbReference type="SMART" id="SM00382">
    <property type="entry name" value="AAA"/>
    <property type="match status" value="1"/>
</dbReference>
<gene>
    <name evidence="14" type="ORF">C7I36_05830</name>
</gene>
<evidence type="ECO:0000256" key="6">
    <source>
        <dbReference type="ARBA" id="ARBA00022806"/>
    </source>
</evidence>
<keyword evidence="2 12" id="KW-0639">Primosome</keyword>
<evidence type="ECO:0000256" key="9">
    <source>
        <dbReference type="ARBA" id="ARBA00023235"/>
    </source>
</evidence>
<evidence type="ECO:0000256" key="7">
    <source>
        <dbReference type="ARBA" id="ARBA00022840"/>
    </source>
</evidence>
<dbReference type="InterPro" id="IPR016136">
    <property type="entry name" value="DNA_helicase_N/primase_C"/>
</dbReference>
<dbReference type="NCBIfam" id="NF004384">
    <property type="entry name" value="PRK05748.1"/>
    <property type="match status" value="1"/>
</dbReference>
<dbReference type="Pfam" id="PF03796">
    <property type="entry name" value="DnaB_C"/>
    <property type="match status" value="1"/>
</dbReference>
<name>A0A2P7R445_9GAMM</name>
<evidence type="ECO:0000256" key="8">
    <source>
        <dbReference type="ARBA" id="ARBA00023125"/>
    </source>
</evidence>
<evidence type="ECO:0000256" key="12">
    <source>
        <dbReference type="RuleBase" id="RU362085"/>
    </source>
</evidence>
<dbReference type="PANTHER" id="PTHR30153">
    <property type="entry name" value="REPLICATIVE DNA HELICASE DNAB"/>
    <property type="match status" value="1"/>
</dbReference>
<evidence type="ECO:0000256" key="4">
    <source>
        <dbReference type="ARBA" id="ARBA00022741"/>
    </source>
</evidence>
<dbReference type="GO" id="GO:0005829">
    <property type="term" value="C:cytosol"/>
    <property type="evidence" value="ECO:0007669"/>
    <property type="project" value="TreeGrafter"/>
</dbReference>
<dbReference type="SUPFAM" id="SSF52540">
    <property type="entry name" value="P-loop containing nucleoside triphosphate hydrolases"/>
    <property type="match status" value="1"/>
</dbReference>
<keyword evidence="15" id="KW-1185">Reference proteome</keyword>
<dbReference type="GO" id="GO:0016887">
    <property type="term" value="F:ATP hydrolysis activity"/>
    <property type="evidence" value="ECO:0007669"/>
    <property type="project" value="RHEA"/>
</dbReference>
<dbReference type="InterPro" id="IPR027417">
    <property type="entry name" value="P-loop_NTPase"/>
</dbReference>
<keyword evidence="5 12" id="KW-0378">Hydrolase</keyword>
<dbReference type="AlphaFoldDB" id="A0A2P7R445"/>
<keyword evidence="3 12" id="KW-0235">DNA replication</keyword>
<dbReference type="GO" id="GO:0006269">
    <property type="term" value="P:DNA replication, synthesis of primer"/>
    <property type="evidence" value="ECO:0007669"/>
    <property type="project" value="UniProtKB-UniRule"/>
</dbReference>
<dbReference type="PANTHER" id="PTHR30153:SF2">
    <property type="entry name" value="REPLICATIVE DNA HELICASE"/>
    <property type="match status" value="1"/>
</dbReference>
<evidence type="ECO:0000256" key="5">
    <source>
        <dbReference type="ARBA" id="ARBA00022801"/>
    </source>
</evidence>
<dbReference type="FunFam" id="1.10.860.10:FF:000002">
    <property type="entry name" value="Replicative DNA helicase"/>
    <property type="match status" value="1"/>
</dbReference>